<evidence type="ECO:0000259" key="3">
    <source>
        <dbReference type="Pfam" id="PF22962"/>
    </source>
</evidence>
<feature type="domain" description="NUP210 Ig-like" evidence="3">
    <location>
        <begin position="626"/>
        <end position="727"/>
    </location>
</feature>
<dbReference type="InterPro" id="IPR055097">
    <property type="entry name" value="Ig_NUP210_2nd"/>
</dbReference>
<keyword evidence="1" id="KW-0472">Membrane</keyword>
<evidence type="ECO:0000259" key="6">
    <source>
        <dbReference type="Pfam" id="PF22969"/>
    </source>
</evidence>
<dbReference type="Pfam" id="PF26184">
    <property type="entry name" value="Ig_NUP210_8th"/>
    <property type="match status" value="1"/>
</dbReference>
<evidence type="ECO:0000259" key="8">
    <source>
        <dbReference type="Pfam" id="PF24991"/>
    </source>
</evidence>
<dbReference type="InterPro" id="IPR055098">
    <property type="entry name" value="Ig_NUP210_3rd"/>
</dbReference>
<feature type="domain" description="NUP210 Ig-like" evidence="5">
    <location>
        <begin position="24"/>
        <end position="112"/>
    </location>
</feature>
<dbReference type="EMBL" id="GEDV01006230">
    <property type="protein sequence ID" value="JAP82327.1"/>
    <property type="molecule type" value="Transcribed_RNA"/>
</dbReference>
<feature type="domain" description="NUP210 Ig-like" evidence="6">
    <location>
        <begin position="121"/>
        <end position="222"/>
    </location>
</feature>
<evidence type="ECO:0000259" key="2">
    <source>
        <dbReference type="Pfam" id="PF22959"/>
    </source>
</evidence>
<protein>
    <submittedName>
        <fullName evidence="9">Nuclear pore complex protein Nup210</fullName>
    </submittedName>
</protein>
<reference evidence="9" key="1">
    <citation type="journal article" date="2016" name="Ticks Tick Borne Dis.">
        <title>De novo assembly and annotation of the salivary gland transcriptome of Rhipicephalus appendiculatus male and female ticks during blood feeding.</title>
        <authorList>
            <person name="de Castro M.H."/>
            <person name="de Klerk D."/>
            <person name="Pienaar R."/>
            <person name="Latif A.A."/>
            <person name="Rees D.J."/>
            <person name="Mans B.J."/>
        </authorList>
    </citation>
    <scope>NUCLEOTIDE SEQUENCE</scope>
    <source>
        <tissue evidence="9">Salivary glands</tissue>
    </source>
</reference>
<dbReference type="GO" id="GO:0005643">
    <property type="term" value="C:nuclear pore"/>
    <property type="evidence" value="ECO:0007669"/>
    <property type="project" value="TreeGrafter"/>
</dbReference>
<dbReference type="InterPro" id="IPR055099">
    <property type="entry name" value="Ig_NUP210_7th"/>
</dbReference>
<dbReference type="InterPro" id="IPR045197">
    <property type="entry name" value="NUP210-like"/>
</dbReference>
<feature type="transmembrane region" description="Helical" evidence="1">
    <location>
        <begin position="1695"/>
        <end position="1718"/>
    </location>
</feature>
<dbReference type="InterPro" id="IPR056898">
    <property type="entry name" value="Ig_NUP210_6th"/>
</dbReference>
<sequence>MELVRKAPSYFCLLYLVVSVTEEARLNVPRLLLPRLEEVASNFTLHLVDVDERSCFEWHSSRPEVATVSVQDSCSQTATVSAVWAQPSRQTATVLARETSTGETLRCDVIIDQVASLKVVTTTRVLLLEDSPELLEVQGFNQQGDTFSSIEGMSFDWTLQQYEPVLRFVPASEWPYELPSPGLLLWESKGRRGWAVLLEGRAAGTARVSVRPMHSAYKDLAPQDLELRVVDSVQLEPSTVYLLPGCQACFRLQRLMQGRPPSPVAPSERYTQRIEDSRVARLEGLCVLARKLGQTQVLLTNAHLSVDGRQPTADVHVIKPSYLRLSVSPGEAWVLERQASYWVEVQLFDEQQHRIHASEGLQVDVHFPPEYFEVNYSTENGTVHWVRTLQNGSTVIRTELRGCRQPDGSLLPAAASGVQSVSIQERLTVQPEEVWLPWEPEKQPAYMVEVHAYGGTGAPVRWQLDQDAPAWATVEGPTLGPSATLATRGGPGRVHLVATDSHFAPASTWVSLVPVVELEAHGAPALEAELPAGELVVAITMYGRDPDNQQQRRFDNCSQVSLTVEVLDKGVLKPLPETVGGGPPVGRGCTSVRVQCLAAGHVRLQLSHGTLQSTVLLGCYESLQAVHPAKSVAVAYGSHKEVAFEGGPRPWPMLPSGHRVQLLPSIANPVTITRIGDPFHKKKDLHVFRVLCRGLGETDLELSVGNNASATLPSPATSHASIRFACSFPASVELRLSSSASCPENKVPSSGGPLEVELVVRDAEGRQLANTSSLDVLWELSDPTLAKLANEWDVMSHVDSLAGYRHVIRDFQVLQTQGKTGLLTVTATVLGFSAKVLQQAGLHQYKVQTVSGSLQLELVEAARLSSGSVRMLAHPSHQVNVSILNGSGHFALDSVDGDTRVAGVTLLPRKLQLHGLREGQDEIHLRDLCLPRAPALPLQVSVVWPAQLRLALSSPHVQVGAEVEVTVYLEDLEGKSLSAPLALADRIVGPLSLRPLEEGRNCRRFAVRGKALGSGTVQFVAKDFPEELISGPATIQVFAPLRLEPRNLTIPVGSEYQLGWSGGPINMAVKFDMVEEVPCLSVSPSGLLQARGPPCQARVQATAAASDGRDETLVHVVAIKELRLRCPLREIIQGTEVAVHVEAAGGLSPKVVCLSAEISRSLRWAASEHGLVSLVAPLTRDAPPDGLCVAHMRALLPGHLELHLLWQNRTAAVLPLEVVPHAKLLAPALTQPESLVLGPGAQLAIDVSGEPSLEPNGMAVQLERQPPVLHALFAPGSALLSVRRESQQSIYLVRVDTVAYALVRPVGGEPWGAADVPLSLPVGLELLVEVLLYNSLGQRFHATNLSMEAHSSRSDLVLVEQQGDGSGHWRLRVRGAGSALVHWSIGGGGSDIEVLLPLSSAVTDSVTSLLVGERFWLQAPFAAGQWVAEHGPLRIVPASPGCALAHMTVPGGRGLALWTGSPQGQLRRFVEAQLPTAVRLEVRNLEDEGLPVLLPAGQERILFVNFSGRNSSVYGEACTAKVTLEDAEDYDSPFTCHVHHKDGTDVSPDLVQVTAGFSLANGGHWCRVASVADLPEIELSLMVGVTLSAKGVEAEPVPLALVAPIQLIRVEPVEKSIELVYLAGPSVATKITIRRPDGSLVVPQKAPKRLGETSNWKVTLRATPDTSWLSLESAGTKQRLRVPLEKYHLGNESVWSGWLVQILITLLVALCGVCYHFYRATNDRPSAGAAAMTPGPGIMTAAVRSHDHQRSPSGVLPYVTQNEAIRLWSRLDSSTSWSQPRTPSPEQSTL</sequence>
<feature type="domain" description="NUP210 Ig-like" evidence="7">
    <location>
        <begin position="534"/>
        <end position="607"/>
    </location>
</feature>
<organism evidence="9">
    <name type="scientific">Rhipicephalus appendiculatus</name>
    <name type="common">Brown ear tick</name>
    <dbReference type="NCBI Taxonomy" id="34631"/>
    <lineage>
        <taxon>Eukaryota</taxon>
        <taxon>Metazoa</taxon>
        <taxon>Ecdysozoa</taxon>
        <taxon>Arthropoda</taxon>
        <taxon>Chelicerata</taxon>
        <taxon>Arachnida</taxon>
        <taxon>Acari</taxon>
        <taxon>Parasitiformes</taxon>
        <taxon>Ixodida</taxon>
        <taxon>Ixodoidea</taxon>
        <taxon>Ixodidae</taxon>
        <taxon>Rhipicephalinae</taxon>
        <taxon>Rhipicephalus</taxon>
        <taxon>Rhipicephalus</taxon>
    </lineage>
</organism>
<accession>A0A131YTN9</accession>
<dbReference type="PANTHER" id="PTHR23019:SF0">
    <property type="entry name" value="NUCLEAR PORE MEMBRANE GLYCOPROTEIN 210"/>
    <property type="match status" value="1"/>
</dbReference>
<dbReference type="InterPro" id="IPR055096">
    <property type="entry name" value="Ig_NUP210_1st"/>
</dbReference>
<dbReference type="Pfam" id="PF22969">
    <property type="entry name" value="Ig_NUP210_2nd"/>
    <property type="match status" value="1"/>
</dbReference>
<evidence type="ECO:0000259" key="7">
    <source>
        <dbReference type="Pfam" id="PF24935"/>
    </source>
</evidence>
<keyword evidence="1" id="KW-0812">Transmembrane</keyword>
<dbReference type="Pfam" id="PF24991">
    <property type="entry name" value="Ig_NUP210_4th"/>
    <property type="match status" value="1"/>
</dbReference>
<dbReference type="Pfam" id="PF24935">
    <property type="entry name" value="Ig_NUP210_6th"/>
    <property type="match status" value="1"/>
</dbReference>
<evidence type="ECO:0000259" key="4">
    <source>
        <dbReference type="Pfam" id="PF22963"/>
    </source>
</evidence>
<evidence type="ECO:0000259" key="5">
    <source>
        <dbReference type="Pfam" id="PF22967"/>
    </source>
</evidence>
<dbReference type="Pfam" id="PF22959">
    <property type="entry name" value="Ig_NUP210_15th"/>
    <property type="match status" value="1"/>
</dbReference>
<dbReference type="PANTHER" id="PTHR23019">
    <property type="entry name" value="NUCLEAR PORE MEMBRANE GLYCOPROTEIN GP210-RELATED"/>
    <property type="match status" value="1"/>
</dbReference>
<dbReference type="InterPro" id="IPR055094">
    <property type="entry name" value="NUP210_Ig15"/>
</dbReference>
<evidence type="ECO:0000256" key="1">
    <source>
        <dbReference type="SAM" id="Phobius"/>
    </source>
</evidence>
<dbReference type="Pfam" id="PF22967">
    <property type="entry name" value="Ig_NUP210_1st"/>
    <property type="match status" value="1"/>
</dbReference>
<evidence type="ECO:0000313" key="9">
    <source>
        <dbReference type="EMBL" id="JAP82327.1"/>
    </source>
</evidence>
<feature type="domain" description="NUP210 Ig-like" evidence="2">
    <location>
        <begin position="1319"/>
        <end position="1377"/>
    </location>
</feature>
<feature type="domain" description="NUP210 fourth Ig-like" evidence="8">
    <location>
        <begin position="330"/>
        <end position="405"/>
    </location>
</feature>
<dbReference type="InterPro" id="IPR056897">
    <property type="entry name" value="Ig_NUP210_4th"/>
</dbReference>
<name>A0A131YTN9_RHIAP</name>
<dbReference type="Pfam" id="PF22963">
    <property type="entry name" value="Ig_NUP210_3rd"/>
    <property type="match status" value="1"/>
</dbReference>
<keyword evidence="1" id="KW-1133">Transmembrane helix</keyword>
<feature type="domain" description="NUP210 Ig-like" evidence="4">
    <location>
        <begin position="232"/>
        <end position="320"/>
    </location>
</feature>
<dbReference type="Pfam" id="PF22962">
    <property type="entry name" value="Ig_NUP210_7th"/>
    <property type="match status" value="1"/>
</dbReference>
<proteinExistence type="predicted"/>